<organism evidence="2 3">
    <name type="scientific">Flavobacterium plantiphilum</name>
    <dbReference type="NCBI Taxonomy" id="3163297"/>
    <lineage>
        <taxon>Bacteria</taxon>
        <taxon>Pseudomonadati</taxon>
        <taxon>Bacteroidota</taxon>
        <taxon>Flavobacteriia</taxon>
        <taxon>Flavobacteriales</taxon>
        <taxon>Flavobacteriaceae</taxon>
        <taxon>Flavobacterium</taxon>
    </lineage>
</organism>
<keyword evidence="3" id="KW-1185">Reference proteome</keyword>
<feature type="domain" description="MBG" evidence="1">
    <location>
        <begin position="72"/>
        <end position="142"/>
    </location>
</feature>
<comment type="caution">
    <text evidence="2">The sequence shown here is derived from an EMBL/GenBank/DDBJ whole genome shotgun (WGS) entry which is preliminary data.</text>
</comment>
<dbReference type="EMBL" id="JBELQA010000017">
    <property type="protein sequence ID" value="MFL9832395.1"/>
    <property type="molecule type" value="Genomic_DNA"/>
</dbReference>
<feature type="domain" description="MBG" evidence="1">
    <location>
        <begin position="303"/>
        <end position="373"/>
    </location>
</feature>
<protein>
    <submittedName>
        <fullName evidence="2">MBG domain-containing protein</fullName>
    </submittedName>
</protein>
<name>A0ABW8XZ84_9FLAO</name>
<feature type="non-terminal residue" evidence="2">
    <location>
        <position position="1"/>
    </location>
</feature>
<feature type="domain" description="MBG" evidence="1">
    <location>
        <begin position="149"/>
        <end position="219"/>
    </location>
</feature>
<feature type="non-terminal residue" evidence="2">
    <location>
        <position position="587"/>
    </location>
</feature>
<dbReference type="InterPro" id="IPR041286">
    <property type="entry name" value="MBG_2"/>
</dbReference>
<accession>A0ABW8XZ84</accession>
<dbReference type="RefSeq" id="WP_408082837.1">
    <property type="nucleotide sequence ID" value="NZ_JBELQA010000017.1"/>
</dbReference>
<evidence type="ECO:0000313" key="2">
    <source>
        <dbReference type="EMBL" id="MFL9832395.1"/>
    </source>
</evidence>
<feature type="domain" description="MBG" evidence="1">
    <location>
        <begin position="2"/>
        <end position="65"/>
    </location>
</feature>
<dbReference type="Pfam" id="PF18676">
    <property type="entry name" value="MBG_2"/>
    <property type="match status" value="5"/>
</dbReference>
<dbReference type="Proteomes" id="UP001629260">
    <property type="component" value="Unassembled WGS sequence"/>
</dbReference>
<reference evidence="2 3" key="1">
    <citation type="submission" date="2024-06" db="EMBL/GenBank/DDBJ databases">
        <authorList>
            <person name="Kaempfer P."/>
            <person name="Viver T."/>
        </authorList>
    </citation>
    <scope>NUCLEOTIDE SEQUENCE [LARGE SCALE GENOMIC DNA]</scope>
    <source>
        <strain evidence="2 3">ST-87</strain>
    </source>
</reference>
<proteinExistence type="predicted"/>
<feature type="domain" description="MBG" evidence="1">
    <location>
        <begin position="226"/>
        <end position="296"/>
    </location>
</feature>
<sequence length="587" mass="61757">ASQTKVYGTVDPTFTYSVSPSLVSGDAFTGTLTRDAGENIGNYAITQGTLSAGNNYSITYVSNDFAITAKPITVTANASQTKVYGTVDPTFAYSVSPSLVSGDSFTGTLTRDAGENIGNYAITQGTLSAGNNYSITYVAKDFAITAKPITVTADASQTKVYGTVDPTFTYAVTPALVNGDTFTGALSRTTGENVGIYAITQGTLSAGNNYSITYVTNDFAITAKPITVTADASQTKVYGTVDPTFTYSVSPSLVSGDSFTGTLTRDAGENIGNYGITQGTLSAGNNYSITYVTNDFAITAKPITVTANASKTKVYGTVDPTFTYAVTPALVNGDTFTGALSRTTGENVGIYAITQGTLTAGANYSITYNSSNFSITKADQLITWNQTLGLGCDGENSLVLTATSSSGLPVSYTSSNNNLVSISGNSLNLLGYGSVTISASQLGNNNYNQADVVTLPLVNSQPNLIRKQFEDVIFFDNSSKSFISYSWYKNGALVPGQTNQYFKENGPLNGTYYAVATKADGTLITTCPLTLSPTLEEEYIKIAPNPVKSNAVFQLITNVSSNRLQNARIELYNVTGNLLNTISTSQN</sequence>
<gene>
    <name evidence="2" type="ORF">ABS764_16210</name>
</gene>
<evidence type="ECO:0000259" key="1">
    <source>
        <dbReference type="Pfam" id="PF18676"/>
    </source>
</evidence>
<evidence type="ECO:0000313" key="3">
    <source>
        <dbReference type="Proteomes" id="UP001629260"/>
    </source>
</evidence>